<feature type="domain" description="Tyr recombinase" evidence="3">
    <location>
        <begin position="175"/>
        <end position="351"/>
    </location>
</feature>
<evidence type="ECO:0000313" key="4">
    <source>
        <dbReference type="EMBL" id="MFG1370748.1"/>
    </source>
</evidence>
<gene>
    <name evidence="4" type="ORF">V5F32_01065</name>
</gene>
<dbReference type="PROSITE" id="PS51898">
    <property type="entry name" value="TYR_RECOMBINASE"/>
    <property type="match status" value="1"/>
</dbReference>
<dbReference type="PANTHER" id="PTHR30349">
    <property type="entry name" value="PHAGE INTEGRASE-RELATED"/>
    <property type="match status" value="1"/>
</dbReference>
<dbReference type="SUPFAM" id="SSF56349">
    <property type="entry name" value="DNA breaking-rejoining enzymes"/>
    <property type="match status" value="1"/>
</dbReference>
<proteinExistence type="predicted"/>
<protein>
    <submittedName>
        <fullName evidence="4">Tyrosine-type recombinase/integrase</fullName>
    </submittedName>
</protein>
<evidence type="ECO:0000256" key="2">
    <source>
        <dbReference type="ARBA" id="ARBA00023172"/>
    </source>
</evidence>
<dbReference type="InterPro" id="IPR002104">
    <property type="entry name" value="Integrase_catalytic"/>
</dbReference>
<dbReference type="EMBL" id="JBAFVH010000001">
    <property type="protein sequence ID" value="MFG1370748.1"/>
    <property type="molecule type" value="Genomic_DNA"/>
</dbReference>
<dbReference type="RefSeq" id="WP_393991140.1">
    <property type="nucleotide sequence ID" value="NZ_JBAFVH010000001.1"/>
</dbReference>
<evidence type="ECO:0000313" key="5">
    <source>
        <dbReference type="Proteomes" id="UP001604002"/>
    </source>
</evidence>
<dbReference type="InterPro" id="IPR013762">
    <property type="entry name" value="Integrase-like_cat_sf"/>
</dbReference>
<name>A0ABW6ZQ65_9HYPH</name>
<dbReference type="Proteomes" id="UP001604002">
    <property type="component" value="Unassembled WGS sequence"/>
</dbReference>
<dbReference type="Pfam" id="PF00589">
    <property type="entry name" value="Phage_integrase"/>
    <property type="match status" value="1"/>
</dbReference>
<comment type="caution">
    <text evidence="4">The sequence shown here is derived from an EMBL/GenBank/DDBJ whole genome shotgun (WGS) entry which is preliminary data.</text>
</comment>
<keyword evidence="5" id="KW-1185">Reference proteome</keyword>
<keyword evidence="1" id="KW-0229">DNA integration</keyword>
<accession>A0ABW6ZQ65</accession>
<dbReference type="InterPro" id="IPR011010">
    <property type="entry name" value="DNA_brk_join_enz"/>
</dbReference>
<evidence type="ECO:0000259" key="3">
    <source>
        <dbReference type="PROSITE" id="PS51898"/>
    </source>
</evidence>
<reference evidence="4 5" key="1">
    <citation type="submission" date="2024-02" db="EMBL/GenBank/DDBJ databases">
        <title>Expansion and revision of Xanthobacter and proposal of Roseixanthobacter gen. nov.</title>
        <authorList>
            <person name="Soltysiak M.P.M."/>
            <person name="Jalihal A."/>
            <person name="Ory A."/>
            <person name="Chrisophersen C."/>
            <person name="Lee A.D."/>
            <person name="Boulton J."/>
            <person name="Springer M."/>
        </authorList>
    </citation>
    <scope>NUCLEOTIDE SEQUENCE [LARGE SCALE GENOMIC DNA]</scope>
    <source>
        <strain evidence="4 5">23A</strain>
    </source>
</reference>
<evidence type="ECO:0000256" key="1">
    <source>
        <dbReference type="ARBA" id="ARBA00022908"/>
    </source>
</evidence>
<dbReference type="PANTHER" id="PTHR30349:SF94">
    <property type="entry name" value="INTEGRASE_RECOMBINASE HI_1414-RELATED"/>
    <property type="match status" value="1"/>
</dbReference>
<sequence length="361" mass="40642">MGTIIPRQRKDGSTAYQAQIVVKRSGEIVHREQMTFDRRNAAVVWLEQREKALAVPGALEAARAPDPTLGEVIDRYVRESRREIGRTKAQVLNTIKGFPIAQKRCSQVTSPVIVEFAQAKLATGIQPQTMANYISHLAAIFTVAQPAWGYRLDKGAMDAAHVVLRRMGLTSRGRMRSRRPTLDEIDALMKHFGEVRRRRPSSADMQVVIAFALFSTRRLEEITRIAWEDLDEEGSRILVRDLKHPGEKIGNDVWCDLPGPALALVLSMPRGRGPIFPYSTDAIGAAFARACLFLTIEDLHFHDLRHEGVSRLFEMGKNIPHVAAVSGHRAWTSLKRYTHLRQVGDKWAGWPWLSRLTSARS</sequence>
<dbReference type="InterPro" id="IPR050090">
    <property type="entry name" value="Tyrosine_recombinase_XerCD"/>
</dbReference>
<dbReference type="Gene3D" id="1.10.443.10">
    <property type="entry name" value="Intergrase catalytic core"/>
    <property type="match status" value="1"/>
</dbReference>
<organism evidence="4 5">
    <name type="scientific">Xanthobacter oligotrophicus</name>
    <dbReference type="NCBI Taxonomy" id="2607286"/>
    <lineage>
        <taxon>Bacteria</taxon>
        <taxon>Pseudomonadati</taxon>
        <taxon>Pseudomonadota</taxon>
        <taxon>Alphaproteobacteria</taxon>
        <taxon>Hyphomicrobiales</taxon>
        <taxon>Xanthobacteraceae</taxon>
        <taxon>Xanthobacter</taxon>
    </lineage>
</organism>
<keyword evidence="2" id="KW-0233">DNA recombination</keyword>